<evidence type="ECO:0000256" key="9">
    <source>
        <dbReference type="PIRSR" id="PIRSR602401-1"/>
    </source>
</evidence>
<dbReference type="SUPFAM" id="SSF48264">
    <property type="entry name" value="Cytochrome P450"/>
    <property type="match status" value="1"/>
</dbReference>
<accession>A0AAD5VZU2</accession>
<dbReference type="PROSITE" id="PS00086">
    <property type="entry name" value="CYTOCHROME_P450"/>
    <property type="match status" value="1"/>
</dbReference>
<evidence type="ECO:0000313" key="11">
    <source>
        <dbReference type="EMBL" id="KAJ3569364.1"/>
    </source>
</evidence>
<proteinExistence type="inferred from homology"/>
<comment type="caution">
    <text evidence="11">The sequence shown here is derived from an EMBL/GenBank/DDBJ whole genome shotgun (WGS) entry which is preliminary data.</text>
</comment>
<dbReference type="GO" id="GO:0004497">
    <property type="term" value="F:monooxygenase activity"/>
    <property type="evidence" value="ECO:0007669"/>
    <property type="project" value="UniProtKB-KW"/>
</dbReference>
<dbReference type="EMBL" id="JANIEX010000292">
    <property type="protein sequence ID" value="KAJ3569364.1"/>
    <property type="molecule type" value="Genomic_DNA"/>
</dbReference>
<evidence type="ECO:0000256" key="6">
    <source>
        <dbReference type="ARBA" id="ARBA00023002"/>
    </source>
</evidence>
<dbReference type="AlphaFoldDB" id="A0AAD5VZU2"/>
<keyword evidence="7 9" id="KW-0408">Iron</keyword>
<reference evidence="11" key="1">
    <citation type="submission" date="2022-07" db="EMBL/GenBank/DDBJ databases">
        <title>Genome Sequence of Leucocoprinus birnbaumii.</title>
        <authorList>
            <person name="Buettner E."/>
        </authorList>
    </citation>
    <scope>NUCLEOTIDE SEQUENCE</scope>
    <source>
        <strain evidence="11">VT141</strain>
    </source>
</reference>
<dbReference type="CDD" id="cd11065">
    <property type="entry name" value="CYP64-like"/>
    <property type="match status" value="1"/>
</dbReference>
<dbReference type="Gene3D" id="1.10.630.10">
    <property type="entry name" value="Cytochrome P450"/>
    <property type="match status" value="1"/>
</dbReference>
<gene>
    <name evidence="11" type="ORF">NP233_g5094</name>
</gene>
<evidence type="ECO:0008006" key="13">
    <source>
        <dbReference type="Google" id="ProtNLM"/>
    </source>
</evidence>
<feature type="binding site" description="axial binding residue" evidence="9">
    <location>
        <position position="463"/>
    </location>
    <ligand>
        <name>heme</name>
        <dbReference type="ChEBI" id="CHEBI:30413"/>
    </ligand>
    <ligandPart>
        <name>Fe</name>
        <dbReference type="ChEBI" id="CHEBI:18248"/>
    </ligandPart>
</feature>
<dbReference type="InterPro" id="IPR017972">
    <property type="entry name" value="Cyt_P450_CS"/>
</dbReference>
<keyword evidence="12" id="KW-1185">Reference proteome</keyword>
<evidence type="ECO:0000256" key="1">
    <source>
        <dbReference type="ARBA" id="ARBA00001971"/>
    </source>
</evidence>
<dbReference type="GO" id="GO:0005506">
    <property type="term" value="F:iron ion binding"/>
    <property type="evidence" value="ECO:0007669"/>
    <property type="project" value="InterPro"/>
</dbReference>
<protein>
    <recommendedName>
        <fullName evidence="13">Cytochrome P450</fullName>
    </recommendedName>
</protein>
<organism evidence="11 12">
    <name type="scientific">Leucocoprinus birnbaumii</name>
    <dbReference type="NCBI Taxonomy" id="56174"/>
    <lineage>
        <taxon>Eukaryota</taxon>
        <taxon>Fungi</taxon>
        <taxon>Dikarya</taxon>
        <taxon>Basidiomycota</taxon>
        <taxon>Agaricomycotina</taxon>
        <taxon>Agaricomycetes</taxon>
        <taxon>Agaricomycetidae</taxon>
        <taxon>Agaricales</taxon>
        <taxon>Agaricineae</taxon>
        <taxon>Agaricaceae</taxon>
        <taxon>Leucocoprinus</taxon>
    </lineage>
</organism>
<keyword evidence="6 10" id="KW-0560">Oxidoreductase</keyword>
<evidence type="ECO:0000256" key="5">
    <source>
        <dbReference type="ARBA" id="ARBA00022723"/>
    </source>
</evidence>
<name>A0AAD5VZU2_9AGAR</name>
<comment type="pathway">
    <text evidence="2">Secondary metabolite biosynthesis.</text>
</comment>
<keyword evidence="8 10" id="KW-0503">Monooxygenase</keyword>
<comment type="similarity">
    <text evidence="3 10">Belongs to the cytochrome P450 family.</text>
</comment>
<dbReference type="Proteomes" id="UP001213000">
    <property type="component" value="Unassembled WGS sequence"/>
</dbReference>
<comment type="cofactor">
    <cofactor evidence="1 9">
        <name>heme</name>
        <dbReference type="ChEBI" id="CHEBI:30413"/>
    </cofactor>
</comment>
<dbReference type="InterPro" id="IPR001128">
    <property type="entry name" value="Cyt_P450"/>
</dbReference>
<sequence>MSLSLRDALIITVCVVVHLAYRYRNKSKYPLPPGISKWPIVGNAFQIPASQQHLFFKDLGEQIGSKIFYLKAFSQDMIVINDVKIAQDLLDKRSSLYSSRARTPMLNDLIGINYFFPFMQYGDEWRSHRRIFQQYFSPKNMQKEEERTVDFIRKGLLPNLYETPEKFLEHLLNFVGGLITATTYGVQIHRVNDPLVEYQEHVYGAGEKAATPGQFLVDVIPQLKYVPGWFPGAGFQNVAREIKEMTEEVMDKTYDMTLKGIVRCPVLSEKFGADAFVCHPQDDGSTSDCFVSWSLENNSGQANYDSQALRTKQIAAAIYKAGSDTRLASSTTFVMAMLLHPDVQRKAQAELDSVVGHDRLPDFSDRPHLPYINAILKEVLRYNPPLPFGLPHLTSGEDVYEGYYIPKGAMVFANSYAVLQDEGTFLNPRSFKPERFMNADGTLRTDILDPESVATFGFGRRICPGAQLALSTLYLMFSSVLALYDITPEQDSAGKPIHVSPEFGGHSIISQPIPFRCKITPRKGKNVEGLLKDYLGHEFI</sequence>
<dbReference type="GO" id="GO:0016705">
    <property type="term" value="F:oxidoreductase activity, acting on paired donors, with incorporation or reduction of molecular oxygen"/>
    <property type="evidence" value="ECO:0007669"/>
    <property type="project" value="InterPro"/>
</dbReference>
<keyword evidence="4 9" id="KW-0349">Heme</keyword>
<dbReference type="InterPro" id="IPR036396">
    <property type="entry name" value="Cyt_P450_sf"/>
</dbReference>
<evidence type="ECO:0000256" key="10">
    <source>
        <dbReference type="RuleBase" id="RU000461"/>
    </source>
</evidence>
<dbReference type="Pfam" id="PF00067">
    <property type="entry name" value="p450"/>
    <property type="match status" value="1"/>
</dbReference>
<evidence type="ECO:0000256" key="7">
    <source>
        <dbReference type="ARBA" id="ARBA00023004"/>
    </source>
</evidence>
<evidence type="ECO:0000256" key="3">
    <source>
        <dbReference type="ARBA" id="ARBA00010617"/>
    </source>
</evidence>
<dbReference type="InterPro" id="IPR002401">
    <property type="entry name" value="Cyt_P450_E_grp-I"/>
</dbReference>
<evidence type="ECO:0000256" key="8">
    <source>
        <dbReference type="ARBA" id="ARBA00023033"/>
    </source>
</evidence>
<dbReference type="PANTHER" id="PTHR46300">
    <property type="entry name" value="P450, PUTATIVE (EUROFUNG)-RELATED-RELATED"/>
    <property type="match status" value="1"/>
</dbReference>
<evidence type="ECO:0000256" key="2">
    <source>
        <dbReference type="ARBA" id="ARBA00005179"/>
    </source>
</evidence>
<dbReference type="PRINTS" id="PR00463">
    <property type="entry name" value="EP450I"/>
</dbReference>
<dbReference type="InterPro" id="IPR050364">
    <property type="entry name" value="Cytochrome_P450_fung"/>
</dbReference>
<dbReference type="PANTHER" id="PTHR46300:SF7">
    <property type="entry name" value="P450, PUTATIVE (EUROFUNG)-RELATED"/>
    <property type="match status" value="1"/>
</dbReference>
<dbReference type="PRINTS" id="PR00385">
    <property type="entry name" value="P450"/>
</dbReference>
<evidence type="ECO:0000256" key="4">
    <source>
        <dbReference type="ARBA" id="ARBA00022617"/>
    </source>
</evidence>
<evidence type="ECO:0000313" key="12">
    <source>
        <dbReference type="Proteomes" id="UP001213000"/>
    </source>
</evidence>
<dbReference type="GO" id="GO:0020037">
    <property type="term" value="F:heme binding"/>
    <property type="evidence" value="ECO:0007669"/>
    <property type="project" value="InterPro"/>
</dbReference>
<keyword evidence="5 9" id="KW-0479">Metal-binding</keyword>